<dbReference type="CDD" id="cd09846">
    <property type="entry name" value="DUF1312"/>
    <property type="match status" value="1"/>
</dbReference>
<organism evidence="2 3">
    <name type="scientific">Solibaculum mannosilyticum</name>
    <dbReference type="NCBI Taxonomy" id="2780922"/>
    <lineage>
        <taxon>Bacteria</taxon>
        <taxon>Bacillati</taxon>
        <taxon>Bacillota</taxon>
        <taxon>Clostridia</taxon>
        <taxon>Eubacteriales</taxon>
        <taxon>Oscillospiraceae</taxon>
        <taxon>Solibaculum</taxon>
    </lineage>
</organism>
<protein>
    <recommendedName>
        <fullName evidence="4">NusG domain-containing protein</fullName>
    </recommendedName>
</protein>
<dbReference type="Gene3D" id="2.60.320.10">
    <property type="entry name" value="N-utilization substance G protein NusG, insert domain"/>
    <property type="match status" value="1"/>
</dbReference>
<dbReference type="InterPro" id="IPR038690">
    <property type="entry name" value="NusG_2_sf"/>
</dbReference>
<dbReference type="EMBL" id="AP023321">
    <property type="protein sequence ID" value="BCI61574.1"/>
    <property type="molecule type" value="Genomic_DNA"/>
</dbReference>
<proteinExistence type="predicted"/>
<feature type="transmembrane region" description="Helical" evidence="1">
    <location>
        <begin position="12"/>
        <end position="30"/>
    </location>
</feature>
<dbReference type="KEGG" id="sman:C12CBH8_22130"/>
<dbReference type="Pfam" id="PF07009">
    <property type="entry name" value="NusG_II"/>
    <property type="match status" value="1"/>
</dbReference>
<keyword evidence="1" id="KW-0812">Transmembrane</keyword>
<accession>A0A7I8DAE7</accession>
<name>A0A7I8DAE7_9FIRM</name>
<gene>
    <name evidence="2" type="ORF">C12CBH8_22130</name>
</gene>
<dbReference type="Proteomes" id="UP000593890">
    <property type="component" value="Chromosome"/>
</dbReference>
<dbReference type="RefSeq" id="WP_215533266.1">
    <property type="nucleotide sequence ID" value="NZ_AP023321.1"/>
</dbReference>
<evidence type="ECO:0000313" key="2">
    <source>
        <dbReference type="EMBL" id="BCI61574.1"/>
    </source>
</evidence>
<dbReference type="AlphaFoldDB" id="A0A7I8DAE7"/>
<keyword evidence="1" id="KW-1133">Transmembrane helix</keyword>
<keyword evidence="3" id="KW-1185">Reference proteome</keyword>
<keyword evidence="1" id="KW-0472">Membrane</keyword>
<sequence length="127" mass="13438">MAMPRIVRAADVVLMVCALCAAAVLGFVLWQPGGNQVTAIVTVGASQLDPIDLTQVEKSYVIRPDASPAVTIRVEPGAIYFEQADCPDQLCVAAGRLTRPGQAAVCLPARVSIRLEGRDDTVDAVVY</sequence>
<reference evidence="3" key="1">
    <citation type="submission" date="2020-07" db="EMBL/GenBank/DDBJ databases">
        <title>Complete genome sequencing of Clostridia bacterium strain 12CBH8.</title>
        <authorList>
            <person name="Sakamoto M."/>
            <person name="Murakami T."/>
            <person name="Mori H."/>
        </authorList>
    </citation>
    <scope>NUCLEOTIDE SEQUENCE [LARGE SCALE GENOMIC DNA]</scope>
    <source>
        <strain evidence="3">12CBH8</strain>
    </source>
</reference>
<evidence type="ECO:0000256" key="1">
    <source>
        <dbReference type="SAM" id="Phobius"/>
    </source>
</evidence>
<evidence type="ECO:0000313" key="3">
    <source>
        <dbReference type="Proteomes" id="UP000593890"/>
    </source>
</evidence>
<evidence type="ECO:0008006" key="4">
    <source>
        <dbReference type="Google" id="ProtNLM"/>
    </source>
</evidence>